<feature type="compositionally biased region" description="Basic and acidic residues" evidence="1">
    <location>
        <begin position="62"/>
        <end position="75"/>
    </location>
</feature>
<evidence type="ECO:0000259" key="2">
    <source>
        <dbReference type="PROSITE" id="PS51782"/>
    </source>
</evidence>
<dbReference type="PROSITE" id="PS51782">
    <property type="entry name" value="LYSM"/>
    <property type="match status" value="1"/>
</dbReference>
<feature type="compositionally biased region" description="Basic and acidic residues" evidence="1">
    <location>
        <begin position="135"/>
        <end position="149"/>
    </location>
</feature>
<dbReference type="SMART" id="SM00257">
    <property type="entry name" value="LysM"/>
    <property type="match status" value="1"/>
</dbReference>
<feature type="compositionally biased region" description="Polar residues" evidence="1">
    <location>
        <begin position="271"/>
        <end position="284"/>
    </location>
</feature>
<comment type="caution">
    <text evidence="3">The sequence shown here is derived from an EMBL/GenBank/DDBJ whole genome shotgun (WGS) entry which is preliminary data.</text>
</comment>
<feature type="compositionally biased region" description="Low complexity" evidence="1">
    <location>
        <begin position="234"/>
        <end position="245"/>
    </location>
</feature>
<dbReference type="CDD" id="cd00118">
    <property type="entry name" value="LysM"/>
    <property type="match status" value="1"/>
</dbReference>
<protein>
    <submittedName>
        <fullName evidence="3">SafA/ExsA family spore coat assembly protein</fullName>
    </submittedName>
</protein>
<dbReference type="AlphaFoldDB" id="A0A941IE80"/>
<dbReference type="NCBIfam" id="TIGR02899">
    <property type="entry name" value="spore_safA"/>
    <property type="match status" value="1"/>
</dbReference>
<evidence type="ECO:0000256" key="1">
    <source>
        <dbReference type="SAM" id="MobiDB-lite"/>
    </source>
</evidence>
<proteinExistence type="predicted"/>
<sequence>MKIHIVQKGDTLWEISQQYGVDFEELKQLNSQISSPDMIMPGMKIKIPGSTKAVKQTQMQHKPKEQVKTPYKDVSPKPLPVIKEDDKEKQKMMKPEMPVHQMPPMPAQPMMQMPVMEQEFQNYTTINFPQMHMPKQPEPKPAKKEEPKKEKPHVKPMPQPQVPMVPLCCYVMDPCYPPVPFQMMGPAPQGYYGAPHHGYPMPQVQGAMYGQDKDCGCGGSGSHEMYRNPEYQVPPQSQQPTSQSPNLYPPLGQEMYQSPHPMPPGYMPYANLNNQSANGNSQGE</sequence>
<feature type="region of interest" description="Disordered" evidence="1">
    <location>
        <begin position="130"/>
        <end position="158"/>
    </location>
</feature>
<evidence type="ECO:0000313" key="3">
    <source>
        <dbReference type="EMBL" id="MBR7797835.1"/>
    </source>
</evidence>
<feature type="compositionally biased region" description="Basic and acidic residues" evidence="1">
    <location>
        <begin position="82"/>
        <end position="94"/>
    </location>
</feature>
<dbReference type="Gene3D" id="3.10.350.10">
    <property type="entry name" value="LysM domain"/>
    <property type="match status" value="1"/>
</dbReference>
<dbReference type="Pfam" id="PF01476">
    <property type="entry name" value="LysM"/>
    <property type="match status" value="1"/>
</dbReference>
<gene>
    <name evidence="3" type="primary">safA</name>
    <name evidence="3" type="ORF">KCX74_17535</name>
</gene>
<dbReference type="SUPFAM" id="SSF54106">
    <property type="entry name" value="LysM domain"/>
    <property type="match status" value="1"/>
</dbReference>
<dbReference type="RefSeq" id="WP_051388314.1">
    <property type="nucleotide sequence ID" value="NZ_BAAACY010000171.1"/>
</dbReference>
<evidence type="ECO:0000313" key="4">
    <source>
        <dbReference type="Proteomes" id="UP000675284"/>
    </source>
</evidence>
<dbReference type="InterPro" id="IPR014248">
    <property type="entry name" value="Spore_coat_assembly_SafA"/>
</dbReference>
<feature type="region of interest" description="Disordered" evidence="1">
    <location>
        <begin position="220"/>
        <end position="284"/>
    </location>
</feature>
<dbReference type="EMBL" id="JAGSOT010000072">
    <property type="protein sequence ID" value="MBR7797835.1"/>
    <property type="molecule type" value="Genomic_DNA"/>
</dbReference>
<feature type="domain" description="LysM" evidence="2">
    <location>
        <begin position="2"/>
        <end position="47"/>
    </location>
</feature>
<name>A0A941IE80_9BACI</name>
<keyword evidence="4" id="KW-1185">Reference proteome</keyword>
<organism evidence="3 4">
    <name type="scientific">Virgibacillus salarius</name>
    <dbReference type="NCBI Taxonomy" id="447199"/>
    <lineage>
        <taxon>Bacteria</taxon>
        <taxon>Bacillati</taxon>
        <taxon>Bacillota</taxon>
        <taxon>Bacilli</taxon>
        <taxon>Bacillales</taxon>
        <taxon>Bacillaceae</taxon>
        <taxon>Virgibacillus</taxon>
    </lineage>
</organism>
<feature type="region of interest" description="Disordered" evidence="1">
    <location>
        <begin position="59"/>
        <end position="100"/>
    </location>
</feature>
<reference evidence="3" key="1">
    <citation type="submission" date="2021-04" db="EMBL/GenBank/DDBJ databases">
        <title>Isolation and polyphasic classification of algal microorganism.</title>
        <authorList>
            <person name="Wang S."/>
        </authorList>
    </citation>
    <scope>NUCLEOTIDE SEQUENCE</scope>
    <source>
        <strain evidence="3">720a</strain>
    </source>
</reference>
<dbReference type="Proteomes" id="UP000675284">
    <property type="component" value="Unassembled WGS sequence"/>
</dbReference>
<accession>A0A941IE80</accession>
<dbReference type="InterPro" id="IPR036779">
    <property type="entry name" value="LysM_dom_sf"/>
</dbReference>
<dbReference type="InterPro" id="IPR018392">
    <property type="entry name" value="LysM"/>
</dbReference>